<dbReference type="InParanoid" id="A0A251TIS4"/>
<proteinExistence type="predicted"/>
<accession>A0A251TIS4</accession>
<dbReference type="Gramene" id="mRNA:HanXRQr2_Chr08g0356071">
    <property type="protein sequence ID" value="CDS:HanXRQr2_Chr08g0356071.1"/>
    <property type="gene ID" value="HanXRQr2_Chr08g0356071"/>
</dbReference>
<evidence type="ECO:0000313" key="3">
    <source>
        <dbReference type="Proteomes" id="UP000215914"/>
    </source>
</evidence>
<reference evidence="1 3" key="1">
    <citation type="journal article" date="2017" name="Nature">
        <title>The sunflower genome provides insights into oil metabolism, flowering and Asterid evolution.</title>
        <authorList>
            <person name="Badouin H."/>
            <person name="Gouzy J."/>
            <person name="Grassa C.J."/>
            <person name="Murat F."/>
            <person name="Staton S.E."/>
            <person name="Cottret L."/>
            <person name="Lelandais-Briere C."/>
            <person name="Owens G.L."/>
            <person name="Carrere S."/>
            <person name="Mayjonade B."/>
            <person name="Legrand L."/>
            <person name="Gill N."/>
            <person name="Kane N.C."/>
            <person name="Bowers J.E."/>
            <person name="Hubner S."/>
            <person name="Bellec A."/>
            <person name="Berard A."/>
            <person name="Berges H."/>
            <person name="Blanchet N."/>
            <person name="Boniface M.C."/>
            <person name="Brunel D."/>
            <person name="Catrice O."/>
            <person name="Chaidir N."/>
            <person name="Claudel C."/>
            <person name="Donnadieu C."/>
            <person name="Faraut T."/>
            <person name="Fievet G."/>
            <person name="Helmstetter N."/>
            <person name="King M."/>
            <person name="Knapp S.J."/>
            <person name="Lai Z."/>
            <person name="Le Paslier M.C."/>
            <person name="Lippi Y."/>
            <person name="Lorenzon L."/>
            <person name="Mandel J.R."/>
            <person name="Marage G."/>
            <person name="Marchand G."/>
            <person name="Marquand E."/>
            <person name="Bret-Mestries E."/>
            <person name="Morien E."/>
            <person name="Nambeesan S."/>
            <person name="Nguyen T."/>
            <person name="Pegot-Espagnet P."/>
            <person name="Pouilly N."/>
            <person name="Raftis F."/>
            <person name="Sallet E."/>
            <person name="Schiex T."/>
            <person name="Thomas J."/>
            <person name="Vandecasteele C."/>
            <person name="Vares D."/>
            <person name="Vear F."/>
            <person name="Vautrin S."/>
            <person name="Crespi M."/>
            <person name="Mangin B."/>
            <person name="Burke J.M."/>
            <person name="Salse J."/>
            <person name="Munos S."/>
            <person name="Vincourt P."/>
            <person name="Rieseberg L.H."/>
            <person name="Langlade N.B."/>
        </authorList>
    </citation>
    <scope>NUCLEOTIDE SEQUENCE [LARGE SCALE GENOMIC DNA]</scope>
    <source>
        <strain evidence="3">cv. SF193</strain>
        <tissue evidence="1">Leaves</tissue>
    </source>
</reference>
<dbReference type="EMBL" id="CM007899">
    <property type="protein sequence ID" value="OTG10679.1"/>
    <property type="molecule type" value="Genomic_DNA"/>
</dbReference>
<dbReference type="EMBL" id="MNCJ02000323">
    <property type="protein sequence ID" value="KAF5796797.1"/>
    <property type="molecule type" value="Genomic_DNA"/>
</dbReference>
<protein>
    <submittedName>
        <fullName evidence="2">Uncharacterized protein</fullName>
    </submittedName>
</protein>
<evidence type="ECO:0000313" key="2">
    <source>
        <dbReference type="EMBL" id="OTG10679.1"/>
    </source>
</evidence>
<reference evidence="2" key="2">
    <citation type="submission" date="2017-02" db="EMBL/GenBank/DDBJ databases">
        <title>Sunflower complete genome.</title>
        <authorList>
            <person name="Langlade N."/>
            <person name="Munos S."/>
        </authorList>
    </citation>
    <scope>NUCLEOTIDE SEQUENCE [LARGE SCALE GENOMIC DNA]</scope>
    <source>
        <tissue evidence="2">Leaves</tissue>
    </source>
</reference>
<evidence type="ECO:0000313" key="1">
    <source>
        <dbReference type="EMBL" id="KAF5796797.1"/>
    </source>
</evidence>
<gene>
    <name evidence="2" type="ORF">HannXRQ_Chr10g0290351</name>
    <name evidence="1" type="ORF">HanXRQr2_Chr08g0356071</name>
</gene>
<dbReference type="AlphaFoldDB" id="A0A251TIS4"/>
<name>A0A251TIS4_HELAN</name>
<dbReference type="Proteomes" id="UP000215914">
    <property type="component" value="Chromosome 10"/>
</dbReference>
<keyword evidence="3" id="KW-1185">Reference proteome</keyword>
<sequence length="88" mass="10487">MVHEDFISFLFIFAFKYDYMLFSLQRKKLFDCSYLSFIQLYIFPNFYDKLAIHYKKLPLLAATSKMSPLKVLIRDKAFAIDLGRSLLN</sequence>
<organism evidence="2 3">
    <name type="scientific">Helianthus annuus</name>
    <name type="common">Common sunflower</name>
    <dbReference type="NCBI Taxonomy" id="4232"/>
    <lineage>
        <taxon>Eukaryota</taxon>
        <taxon>Viridiplantae</taxon>
        <taxon>Streptophyta</taxon>
        <taxon>Embryophyta</taxon>
        <taxon>Tracheophyta</taxon>
        <taxon>Spermatophyta</taxon>
        <taxon>Magnoliopsida</taxon>
        <taxon>eudicotyledons</taxon>
        <taxon>Gunneridae</taxon>
        <taxon>Pentapetalae</taxon>
        <taxon>asterids</taxon>
        <taxon>campanulids</taxon>
        <taxon>Asterales</taxon>
        <taxon>Asteraceae</taxon>
        <taxon>Asteroideae</taxon>
        <taxon>Heliantheae alliance</taxon>
        <taxon>Heliantheae</taxon>
        <taxon>Helianthus</taxon>
    </lineage>
</organism>
<reference evidence="1" key="3">
    <citation type="submission" date="2020-06" db="EMBL/GenBank/DDBJ databases">
        <title>Helianthus annuus Genome sequencing and assembly Release 2.</title>
        <authorList>
            <person name="Gouzy J."/>
            <person name="Langlade N."/>
            <person name="Munos S."/>
        </authorList>
    </citation>
    <scope>NUCLEOTIDE SEQUENCE</scope>
    <source>
        <tissue evidence="1">Leaves</tissue>
    </source>
</reference>